<organism evidence="1">
    <name type="scientific">uncultured Campylobacterales bacterium</name>
    <dbReference type="NCBI Taxonomy" id="352960"/>
    <lineage>
        <taxon>Bacteria</taxon>
        <taxon>Pseudomonadati</taxon>
        <taxon>Campylobacterota</taxon>
        <taxon>Epsilonproteobacteria</taxon>
        <taxon>Campylobacterales</taxon>
        <taxon>environmental samples</taxon>
    </lineage>
</organism>
<accession>A0A6S6T1D8</accession>
<name>A0A6S6T1D8_9BACT</name>
<protein>
    <submittedName>
        <fullName evidence="1">Uncharacterized protein</fullName>
    </submittedName>
</protein>
<sequence>MILKNKLNIKSEIELAREEKQISKLKAKKLYESRKLGSLQR</sequence>
<reference evidence="1" key="1">
    <citation type="submission" date="2020-01" db="EMBL/GenBank/DDBJ databases">
        <authorList>
            <person name="Meier V. D."/>
            <person name="Meier V D."/>
        </authorList>
    </citation>
    <scope>NUCLEOTIDE SEQUENCE</scope>
    <source>
        <strain evidence="1">HLG_WM_MAG_12</strain>
    </source>
</reference>
<gene>
    <name evidence="1" type="ORF">HELGO_WM21483</name>
</gene>
<evidence type="ECO:0000313" key="1">
    <source>
        <dbReference type="EMBL" id="CAA6812432.1"/>
    </source>
</evidence>
<dbReference type="AlphaFoldDB" id="A0A6S6T1D8"/>
<proteinExistence type="predicted"/>
<dbReference type="EMBL" id="CACVAW010000048">
    <property type="protein sequence ID" value="CAA6812432.1"/>
    <property type="molecule type" value="Genomic_DNA"/>
</dbReference>